<gene>
    <name evidence="1" type="ORF">DDZ13_11345</name>
</gene>
<evidence type="ECO:0000313" key="2">
    <source>
        <dbReference type="Proteomes" id="UP000247099"/>
    </source>
</evidence>
<name>A0A317ZHW7_9BACT</name>
<dbReference type="OrthoDB" id="203479at2"/>
<dbReference type="EMBL" id="QHJQ01000008">
    <property type="protein sequence ID" value="PXA03568.1"/>
    <property type="molecule type" value="Genomic_DNA"/>
</dbReference>
<keyword evidence="2" id="KW-1185">Reference proteome</keyword>
<dbReference type="Proteomes" id="UP000247099">
    <property type="component" value="Unassembled WGS sequence"/>
</dbReference>
<reference evidence="1 2" key="1">
    <citation type="submission" date="2018-05" db="EMBL/GenBank/DDBJ databases">
        <title>Coraliomargarita sinensis sp. nov., isolated from a marine solar saltern.</title>
        <authorList>
            <person name="Zhou L.Y."/>
        </authorList>
    </citation>
    <scope>NUCLEOTIDE SEQUENCE [LARGE SCALE GENOMIC DNA]</scope>
    <source>
        <strain evidence="1 2">WN38</strain>
    </source>
</reference>
<dbReference type="AlphaFoldDB" id="A0A317ZHW7"/>
<dbReference type="RefSeq" id="WP_110131568.1">
    <property type="nucleotide sequence ID" value="NZ_QHJQ01000008.1"/>
</dbReference>
<evidence type="ECO:0000313" key="1">
    <source>
        <dbReference type="EMBL" id="PXA03568.1"/>
    </source>
</evidence>
<comment type="caution">
    <text evidence="1">The sequence shown here is derived from an EMBL/GenBank/DDBJ whole genome shotgun (WGS) entry which is preliminary data.</text>
</comment>
<dbReference type="InParanoid" id="A0A317ZHW7"/>
<proteinExistence type="predicted"/>
<protein>
    <submittedName>
        <fullName evidence="1">Uncharacterized protein</fullName>
    </submittedName>
</protein>
<organism evidence="1 2">
    <name type="scientific">Coraliomargarita sinensis</name>
    <dbReference type="NCBI Taxonomy" id="2174842"/>
    <lineage>
        <taxon>Bacteria</taxon>
        <taxon>Pseudomonadati</taxon>
        <taxon>Verrucomicrobiota</taxon>
        <taxon>Opitutia</taxon>
        <taxon>Puniceicoccales</taxon>
        <taxon>Coraliomargaritaceae</taxon>
        <taxon>Coraliomargarita</taxon>
    </lineage>
</organism>
<sequence>MGKATAAIKEAYLFDGSTSQAVLLPSRNFSDVVELPAGELTIGILPEARSQGEGFPKGTSTIKLAAEITDFLLLVDRDPDVSDTHLKLTLIDISNDRLKAGETLWINYTPHPVTANLGKDKLSIPPMRRAIHRPSLEKSAYYKAEFTYQPTSDGDFQPIMRKSWWFDATSRNLGFIVETNARLPKIYSIRDHRD</sequence>
<accession>A0A317ZHW7</accession>